<dbReference type="RefSeq" id="WP_275032433.1">
    <property type="nucleotide sequence ID" value="NZ_CP118615.1"/>
</dbReference>
<name>A0ABY7ZTH3_9ACTN</name>
<dbReference type="InterPro" id="IPR018931">
    <property type="entry name" value="DUF2520"/>
</dbReference>
<accession>A0ABY7ZTH3</accession>
<dbReference type="InterPro" id="IPR008927">
    <property type="entry name" value="6-PGluconate_DH-like_C_sf"/>
</dbReference>
<organism evidence="4 5">
    <name type="scientific">Micromonospora cathayae</name>
    <dbReference type="NCBI Taxonomy" id="3028804"/>
    <lineage>
        <taxon>Bacteria</taxon>
        <taxon>Bacillati</taxon>
        <taxon>Actinomycetota</taxon>
        <taxon>Actinomycetes</taxon>
        <taxon>Micromonosporales</taxon>
        <taxon>Micromonosporaceae</taxon>
        <taxon>Micromonospora</taxon>
    </lineage>
</organism>
<feature type="compositionally biased region" description="Low complexity" evidence="1">
    <location>
        <begin position="11"/>
        <end position="20"/>
    </location>
</feature>
<sequence>MSASPRPRPAAPDGAARRAGTSPAFPRTLTVGVIGAGRVGAVLGAALTAAGHRVVAAAGVSDASTARIALLLPAVERRSAVAVGRAATDLLLLAVPDDALAAVVAGLAEAGALRPGQVVAHTSGAYGLDVLAPAAAVGARPLALHPAMTFTGTPDDLDRLPGVSYGVTAPTDLRALAARLVADLGGVPEWIAEADRPLYHAALAHGANHLVTLVNEAADRLRDAGVAEPDRVLAPLLRAALDNALRLGDDALTGPVSRGDAGTVARHLDRLTATAPDSVEAYLALARRTADRAIAAGRLRPADAESLLGVLGGTHREAMA</sequence>
<proteinExistence type="predicted"/>
<evidence type="ECO:0000313" key="4">
    <source>
        <dbReference type="EMBL" id="WDZ85691.1"/>
    </source>
</evidence>
<dbReference type="PANTHER" id="PTHR40459">
    <property type="entry name" value="CONSERVED HYPOTHETICAL ALANINE AND LEUCINE RICH PROTEIN"/>
    <property type="match status" value="1"/>
</dbReference>
<evidence type="ECO:0000313" key="5">
    <source>
        <dbReference type="Proteomes" id="UP001219605"/>
    </source>
</evidence>
<feature type="region of interest" description="Disordered" evidence="1">
    <location>
        <begin position="1"/>
        <end position="23"/>
    </location>
</feature>
<feature type="compositionally biased region" description="Pro residues" evidence="1">
    <location>
        <begin position="1"/>
        <end position="10"/>
    </location>
</feature>
<feature type="domain" description="DUF2520" evidence="3">
    <location>
        <begin position="165"/>
        <end position="289"/>
    </location>
</feature>
<gene>
    <name evidence="4" type="ORF">PVK37_04365</name>
</gene>
<reference evidence="4 5" key="1">
    <citation type="submission" date="2023-02" db="EMBL/GenBank/DDBJ databases">
        <authorList>
            <person name="Mo P."/>
        </authorList>
    </citation>
    <scope>NUCLEOTIDE SEQUENCE [LARGE SCALE GENOMIC DNA]</scope>
    <source>
        <strain evidence="4 5">HUAS 3</strain>
    </source>
</reference>
<evidence type="ECO:0000259" key="2">
    <source>
        <dbReference type="Pfam" id="PF10727"/>
    </source>
</evidence>
<dbReference type="Pfam" id="PF10727">
    <property type="entry name" value="Rossmann-like"/>
    <property type="match status" value="1"/>
</dbReference>
<dbReference type="SUPFAM" id="SSF51735">
    <property type="entry name" value="NAD(P)-binding Rossmann-fold domains"/>
    <property type="match status" value="1"/>
</dbReference>
<protein>
    <submittedName>
        <fullName evidence="4">DUF2520 domain-containing protein</fullName>
    </submittedName>
</protein>
<dbReference type="EMBL" id="CP118615">
    <property type="protein sequence ID" value="WDZ85691.1"/>
    <property type="molecule type" value="Genomic_DNA"/>
</dbReference>
<keyword evidence="5" id="KW-1185">Reference proteome</keyword>
<feature type="domain" description="Putative oxidoreductase/dehydrogenase Rossmann-like" evidence="2">
    <location>
        <begin position="26"/>
        <end position="146"/>
    </location>
</feature>
<dbReference type="Gene3D" id="1.10.1040.20">
    <property type="entry name" value="ProC-like, C-terminal domain"/>
    <property type="match status" value="1"/>
</dbReference>
<dbReference type="Proteomes" id="UP001219605">
    <property type="component" value="Chromosome"/>
</dbReference>
<evidence type="ECO:0000256" key="1">
    <source>
        <dbReference type="SAM" id="MobiDB-lite"/>
    </source>
</evidence>
<dbReference type="Pfam" id="PF10728">
    <property type="entry name" value="DUF2520"/>
    <property type="match status" value="1"/>
</dbReference>
<dbReference type="InterPro" id="IPR036291">
    <property type="entry name" value="NAD(P)-bd_dom_sf"/>
</dbReference>
<dbReference type="Gene3D" id="3.40.50.720">
    <property type="entry name" value="NAD(P)-binding Rossmann-like Domain"/>
    <property type="match status" value="1"/>
</dbReference>
<dbReference type="InterPro" id="IPR019665">
    <property type="entry name" value="OxRdtase/DH_put_Rossmann_dom"/>
</dbReference>
<dbReference type="InterPro" id="IPR037108">
    <property type="entry name" value="TM1727-like_C_sf"/>
</dbReference>
<dbReference type="SUPFAM" id="SSF48179">
    <property type="entry name" value="6-phosphogluconate dehydrogenase C-terminal domain-like"/>
    <property type="match status" value="1"/>
</dbReference>
<dbReference type="PANTHER" id="PTHR40459:SF1">
    <property type="entry name" value="CONSERVED HYPOTHETICAL ALANINE AND LEUCINE RICH PROTEIN"/>
    <property type="match status" value="1"/>
</dbReference>
<evidence type="ECO:0000259" key="3">
    <source>
        <dbReference type="Pfam" id="PF10728"/>
    </source>
</evidence>